<evidence type="ECO:0000259" key="3">
    <source>
        <dbReference type="Pfam" id="PF17921"/>
    </source>
</evidence>
<feature type="domain" description="Reverse transcriptase/retrotransposon-derived protein RNase H-like" evidence="2">
    <location>
        <begin position="42"/>
        <end position="139"/>
    </location>
</feature>
<dbReference type="HOGENOM" id="CLU_668018_0_0_1"/>
<gene>
    <name evidence="4" type="primary">AlNc14C339G10769</name>
    <name evidence="4" type="ORF">ALNC14_121450</name>
</gene>
<keyword evidence="1" id="KW-0511">Multifunctional enzyme</keyword>
<dbReference type="AlphaFoldDB" id="F0WX13"/>
<organism evidence="4">
    <name type="scientific">Albugo laibachii Nc14</name>
    <dbReference type="NCBI Taxonomy" id="890382"/>
    <lineage>
        <taxon>Eukaryota</taxon>
        <taxon>Sar</taxon>
        <taxon>Stramenopiles</taxon>
        <taxon>Oomycota</taxon>
        <taxon>Peronosporomycetes</taxon>
        <taxon>Albuginales</taxon>
        <taxon>Albuginaceae</taxon>
        <taxon>Albugo</taxon>
    </lineage>
</organism>
<dbReference type="InterPro" id="IPR041588">
    <property type="entry name" value="Integrase_H2C2"/>
</dbReference>
<proteinExistence type="predicted"/>
<dbReference type="FunFam" id="3.10.20.370:FF:000001">
    <property type="entry name" value="Retrovirus-related Pol polyprotein from transposon 17.6-like protein"/>
    <property type="match status" value="1"/>
</dbReference>
<dbReference type="InterPro" id="IPR043502">
    <property type="entry name" value="DNA/RNA_pol_sf"/>
</dbReference>
<evidence type="ECO:0000256" key="1">
    <source>
        <dbReference type="ARBA" id="ARBA00023268"/>
    </source>
</evidence>
<dbReference type="PANTHER" id="PTHR37984:SF5">
    <property type="entry name" value="PROTEIN NYNRIN-LIKE"/>
    <property type="match status" value="1"/>
</dbReference>
<dbReference type="Gene3D" id="1.10.340.70">
    <property type="match status" value="1"/>
</dbReference>
<dbReference type="Pfam" id="PF17921">
    <property type="entry name" value="Integrase_H2C2"/>
    <property type="match status" value="1"/>
</dbReference>
<dbReference type="Gene3D" id="3.10.20.370">
    <property type="match status" value="1"/>
</dbReference>
<evidence type="ECO:0000259" key="2">
    <source>
        <dbReference type="Pfam" id="PF17919"/>
    </source>
</evidence>
<evidence type="ECO:0000313" key="4">
    <source>
        <dbReference type="EMBL" id="CCA26001.1"/>
    </source>
</evidence>
<dbReference type="SUPFAM" id="SSF56672">
    <property type="entry name" value="DNA/RNA polymerases"/>
    <property type="match status" value="1"/>
</dbReference>
<name>F0WX13_9STRA</name>
<reference evidence="4" key="1">
    <citation type="journal article" date="2011" name="PLoS Biol.">
        <title>Gene gain and loss during evolution of obligate parasitism in the white rust pathogen of Arabidopsis thaliana.</title>
        <authorList>
            <person name="Kemen E."/>
            <person name="Gardiner A."/>
            <person name="Schultz-Larsen T."/>
            <person name="Kemen A.C."/>
            <person name="Balmuth A.L."/>
            <person name="Robert-Seilaniantz A."/>
            <person name="Bailey K."/>
            <person name="Holub E."/>
            <person name="Studholme D.J."/>
            <person name="Maclean D."/>
            <person name="Jones J.D."/>
        </authorList>
    </citation>
    <scope>NUCLEOTIDE SEQUENCE</scope>
</reference>
<feature type="domain" description="Integrase zinc-binding" evidence="3">
    <location>
        <begin position="338"/>
        <end position="392"/>
    </location>
</feature>
<accession>F0WX13</accession>
<dbReference type="EMBL" id="FR824384">
    <property type="protein sequence ID" value="CCA26001.1"/>
    <property type="molecule type" value="Genomic_DNA"/>
</dbReference>
<dbReference type="InterPro" id="IPR041577">
    <property type="entry name" value="RT_RNaseH_2"/>
</dbReference>
<dbReference type="GO" id="GO:0003824">
    <property type="term" value="F:catalytic activity"/>
    <property type="evidence" value="ECO:0007669"/>
    <property type="project" value="UniProtKB-KW"/>
</dbReference>
<dbReference type="FunFam" id="1.10.340.70:FF:000001">
    <property type="entry name" value="Retrovirus-related Pol polyprotein from transposon gypsy-like Protein"/>
    <property type="match status" value="1"/>
</dbReference>
<reference evidence="4" key="2">
    <citation type="submission" date="2011-02" db="EMBL/GenBank/DDBJ databases">
        <authorList>
            <person name="MacLean D."/>
        </authorList>
    </citation>
    <scope>NUCLEOTIDE SEQUENCE</scope>
</reference>
<dbReference type="Pfam" id="PF17919">
    <property type="entry name" value="RT_RNaseH_2"/>
    <property type="match status" value="1"/>
</dbReference>
<protein>
    <submittedName>
        <fullName evidence="4">Uncharacterized protein AlNc14C339G10769</fullName>
    </submittedName>
</protein>
<dbReference type="PANTHER" id="PTHR37984">
    <property type="entry name" value="PROTEIN CBG26694"/>
    <property type="match status" value="1"/>
</dbReference>
<dbReference type="CDD" id="cd09274">
    <property type="entry name" value="RNase_HI_RT_Ty3"/>
    <property type="match status" value="1"/>
</dbReference>
<dbReference type="InterPro" id="IPR050951">
    <property type="entry name" value="Retrovirus_Pol_polyprotein"/>
</dbReference>
<sequence>MSQGVAEFSVTSWILQSIHLQFCADIASSSTFNQARYSMELGEDQQKAFHALKLALQQQPTLKLSDFTHPFIVTTDASGFCMGGVLSQRISSNDHAIEFYSKHLGPHELKCPAHEKELLAIKTALEKWRPYLHERHFSVYTDNLACKWMLHHPMVSPKMARMLTFFSQFDFVVHHVKGWSNVVADALSRPAASGEHSTDTDVSMYNVPDMLQVLHDCSDACNLHFNLLDKHMVHSALTQYIRLDVSQRLLDVVELRGESRPIGVAQEQIHKADFHVVRAHLSKEVRKAIQQGYSIDKFFKNIWKTKQSNNNFIIDKRLTFLKQDEAMQQIYIPDMPESKTKIVHDFHDAATAAHPGVRRTYMKLKQWYYWPKMLETVQKYVETCETCARWKSNSQRKNGLMIPIPIPGNAGK</sequence>